<reference evidence="1" key="1">
    <citation type="submission" date="2022-06" db="EMBL/GenBank/DDBJ databases">
        <title>Phylogenomic reconstructions and comparative analyses of Kickxellomycotina fungi.</title>
        <authorList>
            <person name="Reynolds N.K."/>
            <person name="Stajich J.E."/>
            <person name="Barry K."/>
            <person name="Grigoriev I.V."/>
            <person name="Crous P."/>
            <person name="Smith M.E."/>
        </authorList>
    </citation>
    <scope>NUCLEOTIDE SEQUENCE</scope>
    <source>
        <strain evidence="1">RSA 2271</strain>
    </source>
</reference>
<evidence type="ECO:0000313" key="1">
    <source>
        <dbReference type="EMBL" id="KAJ1680118.1"/>
    </source>
</evidence>
<feature type="non-terminal residue" evidence="1">
    <location>
        <position position="548"/>
    </location>
</feature>
<gene>
    <name evidence="1" type="ORF">EV182_000642</name>
</gene>
<proteinExistence type="predicted"/>
<comment type="caution">
    <text evidence="1">The sequence shown here is derived from an EMBL/GenBank/DDBJ whole genome shotgun (WGS) entry which is preliminary data.</text>
</comment>
<dbReference type="Proteomes" id="UP001145114">
    <property type="component" value="Unassembled WGS sequence"/>
</dbReference>
<evidence type="ECO:0000313" key="2">
    <source>
        <dbReference type="Proteomes" id="UP001145114"/>
    </source>
</evidence>
<sequence length="548" mass="62296">MLTYMSRNWPADGLEFDPWKYSRPELLGILLAIFDSTRVIDILGLEPGHMLSFILSIEKLYNPDVPYHSFYHAVDVVVKLFYVLHDINMVAYFTSYDTAALLIAGLCHDAGHPGLNNLYQQNAGTELAEKYKTSILERYSIDLALKNIERHRLFRNIDNRVDPNYMDSTTTEKSIGERLRAQISESILYTDMSRHFELVKQCTHLVNVLTKKAESLIEKHGPRVFFTRSDGVASTSNVMLNQSISADGDDDDGDNNSNSNNDHHNGDDENSARSPQSLLRPRPEQSLSSSHTEQPPASLPGEDHPTRSGNKRIRSLSFPILSSELVLNSVQRQSLINIILHSIDILNPVLPWPMCKRWSNLMVTESFRQGDLERSQGLPITPSMDRHTTDQCTISINFGTIIIKPFFDELVCLFPLEVPLIETLESNLEMWRQMHAERSKESSLAAQPSPLTGAELYPYPYLPALPQDRRLSVAAGTIELPQRLIDCTRRHSSEGFFLLQHYPIGPVFSRHLERFNPRRKFAGQPMQSIASARPWNDNDNNDDAERKL</sequence>
<accession>A0ACC1HWI3</accession>
<organism evidence="1 2">
    <name type="scientific">Spiromyces aspiralis</name>
    <dbReference type="NCBI Taxonomy" id="68401"/>
    <lineage>
        <taxon>Eukaryota</taxon>
        <taxon>Fungi</taxon>
        <taxon>Fungi incertae sedis</taxon>
        <taxon>Zoopagomycota</taxon>
        <taxon>Kickxellomycotina</taxon>
        <taxon>Kickxellomycetes</taxon>
        <taxon>Kickxellales</taxon>
        <taxon>Kickxellaceae</taxon>
        <taxon>Spiromyces</taxon>
    </lineage>
</organism>
<dbReference type="EMBL" id="JAMZIH010000041">
    <property type="protein sequence ID" value="KAJ1680118.1"/>
    <property type="molecule type" value="Genomic_DNA"/>
</dbReference>
<protein>
    <submittedName>
        <fullName evidence="1">Uncharacterized protein</fullName>
    </submittedName>
</protein>
<keyword evidence="2" id="KW-1185">Reference proteome</keyword>
<name>A0ACC1HWI3_9FUNG</name>